<comment type="subcellular location">
    <subcellularLocation>
        <location evidence="1">Virion</location>
    </subcellularLocation>
</comment>
<dbReference type="GO" id="GO:0098994">
    <property type="term" value="P:symbiont entry into host cell via disruption of host cell envelope"/>
    <property type="evidence" value="ECO:0007669"/>
    <property type="project" value="UniProtKB-KW"/>
</dbReference>
<dbReference type="GO" id="GO:0098015">
    <property type="term" value="C:virus tail"/>
    <property type="evidence" value="ECO:0007669"/>
    <property type="project" value="UniProtKB-KW"/>
</dbReference>
<evidence type="ECO:0000256" key="2">
    <source>
        <dbReference type="ARBA" id="ARBA00022581"/>
    </source>
</evidence>
<keyword evidence="6" id="KW-0946">Virion</keyword>
<keyword evidence="3" id="KW-1235">Degradation of host cell envelope components during virus entry</keyword>
<keyword evidence="4" id="KW-1227">Viral tail protein</keyword>
<dbReference type="GO" id="GO:0098671">
    <property type="term" value="P:adhesion receptor-mediated virion attachment to host cell"/>
    <property type="evidence" value="ECO:0007669"/>
    <property type="project" value="UniProtKB-KW"/>
</dbReference>
<evidence type="ECO:0000256" key="6">
    <source>
        <dbReference type="ARBA" id="ARBA00022844"/>
    </source>
</evidence>
<sequence length="790" mass="85226">MDQDIKTVIQYPVGATEFDIPFDYLSRKFVRVSLVSDDNRRLLSNITEYRYVSKTRVKLLVETTGFDRVEIRRFTSASERIVDFSDGSVLRAADLNVSQIQSAHIAEEARDAALMAIPQDDAGNLDARNRRIVRLAPGIDGTDAINKNQLDTTLGEAGGILSEVKAEKQDFYKYLEKFADDSALVRGVSWVYNSGSAMGGETAIVINKPTDVFAVPYIEINGDRQEVGYHYDFDASTQTLTLTRPLVAGDFLMAMTTESHIPLESLLAGTTGATSVGTKDGTTVQDVLNRIDARLGRTEDVLAYRETSILEYMNETDVAAIMTTTGTVDVNYALKEAVSAGERALLFPVVRGAYGLGSSVPANMVQLPIGMRLRGLSWKPYTYANQASLNDTMSTIRVNSGAPAPFYGAKRMTFRDLNFDGRDRTTQLLYSPNSSEQFNGTRIEGCGIYSFNYGLGWSNYVGTLFCFRVSVTNCNDAVRNPIDSSFIGCVFNANNRGVNLQSGANNNAFIGCRNEWNNGDNYFAFNAVENIIIGELCDRAGRGGVVASGSASWYLNGVVVRRSGANQDLGTDYSANFVIIDSGIIVLNGCRTAVGANDSGDGGEVTPSFLLSTLGSGGGTFIAAGSDLSGYRTKSHNEKVRANLVVTGCLGFATIVNVGKSQVIDGRACTGFNRGTLQDGAGSTLTLAVGTTPPDQYETHPLRTLLVETRLPDGRDEHLLVPLIFQNELSISVRAWAARVSSSSTRIGITEEATGVVVSFSVSSDGNSLSVVLTSKDGISRKVRATLLPN</sequence>
<evidence type="ECO:0000259" key="11">
    <source>
        <dbReference type="Pfam" id="PF03906"/>
    </source>
</evidence>
<evidence type="ECO:0000313" key="12">
    <source>
        <dbReference type="EMBL" id="UXQ90405.1"/>
    </source>
</evidence>
<dbReference type="Pfam" id="PF03906">
    <property type="entry name" value="Phage_T7_tail"/>
    <property type="match status" value="1"/>
</dbReference>
<dbReference type="InterPro" id="IPR005604">
    <property type="entry name" value="Phage_T7_tail_fibre-like_N"/>
</dbReference>
<feature type="domain" description="Bacteriophage T7 tail fibre protein-like N-terminal" evidence="11">
    <location>
        <begin position="3"/>
        <end position="127"/>
    </location>
</feature>
<name>A0A977TGG9_9CAUD</name>
<accession>A0A977TGG9</accession>
<evidence type="ECO:0000256" key="4">
    <source>
        <dbReference type="ARBA" id="ARBA00022732"/>
    </source>
</evidence>
<keyword evidence="2" id="KW-0945">Host-virus interaction</keyword>
<organism evidence="12 13">
    <name type="scientific">Klebsiella phage BUCT-3589</name>
    <dbReference type="NCBI Taxonomy" id="2981541"/>
    <lineage>
        <taxon>Viruses</taxon>
        <taxon>Duplodnaviria</taxon>
        <taxon>Heunggongvirae</taxon>
        <taxon>Uroviricota</taxon>
        <taxon>Caudoviricetes</taxon>
        <taxon>Autographivirales</taxon>
        <taxon>Autotranscriptaviridae</taxon>
        <taxon>Studiervirinae</taxon>
        <taxon>Przondovirus</taxon>
        <taxon>Przondovirus BUCT3589</taxon>
    </lineage>
</organism>
<protein>
    <recommendedName>
        <fullName evidence="9">Probable tail spike protein</fullName>
    </recommendedName>
</protein>
<evidence type="ECO:0000256" key="10">
    <source>
        <dbReference type="ARBA" id="ARBA00035731"/>
    </source>
</evidence>
<keyword evidence="7" id="KW-1233">Viral attachment to host adhesion receptor</keyword>
<evidence type="ECO:0000256" key="3">
    <source>
        <dbReference type="ARBA" id="ARBA00022717"/>
    </source>
</evidence>
<dbReference type="Proteomes" id="UP001060575">
    <property type="component" value="Genome"/>
</dbReference>
<evidence type="ECO:0000313" key="13">
    <source>
        <dbReference type="Proteomes" id="UP001060575"/>
    </source>
</evidence>
<keyword evidence="13" id="KW-1185">Reference proteome</keyword>
<keyword evidence="10" id="KW-1238">Degradation of host capsule during virus entry</keyword>
<keyword evidence="5" id="KW-1161">Viral attachment to host cell</keyword>
<keyword evidence="8" id="KW-1160">Virus entry into host cell</keyword>
<proteinExistence type="predicted"/>
<evidence type="ECO:0000256" key="5">
    <source>
        <dbReference type="ARBA" id="ARBA00022804"/>
    </source>
</evidence>
<evidence type="ECO:0000256" key="8">
    <source>
        <dbReference type="ARBA" id="ARBA00023296"/>
    </source>
</evidence>
<evidence type="ECO:0000256" key="9">
    <source>
        <dbReference type="ARBA" id="ARBA00035728"/>
    </source>
</evidence>
<evidence type="ECO:0000256" key="7">
    <source>
        <dbReference type="ARBA" id="ARBA00023165"/>
    </source>
</evidence>
<evidence type="ECO:0000256" key="1">
    <source>
        <dbReference type="ARBA" id="ARBA00004328"/>
    </source>
</evidence>
<dbReference type="GO" id="GO:0098996">
    <property type="term" value="P:symbiont entry into host cell via disruption of host cell glycocalyx"/>
    <property type="evidence" value="ECO:0007669"/>
    <property type="project" value="UniProtKB-KW"/>
</dbReference>
<dbReference type="EMBL" id="OP256047">
    <property type="protein sequence ID" value="UXQ90405.1"/>
    <property type="molecule type" value="Genomic_DNA"/>
</dbReference>
<reference evidence="12" key="1">
    <citation type="submission" date="2022-08" db="EMBL/GenBank/DDBJ databases">
        <authorList>
            <person name="Zhang X."/>
            <person name="Mi Y."/>
        </authorList>
    </citation>
    <scope>NUCLEOTIDE SEQUENCE</scope>
</reference>